<keyword evidence="3" id="KW-1185">Reference proteome</keyword>
<evidence type="ECO:0000313" key="3">
    <source>
        <dbReference type="Proteomes" id="UP000784294"/>
    </source>
</evidence>
<name>A0A3S5A263_9PLAT</name>
<evidence type="ECO:0000256" key="1">
    <source>
        <dbReference type="SAM" id="MobiDB-lite"/>
    </source>
</evidence>
<sequence length="72" mass="8178">MSDKPKLEIKDPAPAERQSFKRHQDGFGIRDEDIKNLAKMLNDDYPSCSEDPDLEEKITDIAIEVKMVNNGS</sequence>
<dbReference type="EMBL" id="CAAALY010016542">
    <property type="protein sequence ID" value="VEL13015.1"/>
    <property type="molecule type" value="Genomic_DNA"/>
</dbReference>
<accession>A0A3S5A263</accession>
<dbReference type="AlphaFoldDB" id="A0A3S5A263"/>
<protein>
    <submittedName>
        <fullName evidence="2">Uncharacterized protein</fullName>
    </submittedName>
</protein>
<proteinExistence type="predicted"/>
<comment type="caution">
    <text evidence="2">The sequence shown here is derived from an EMBL/GenBank/DDBJ whole genome shotgun (WGS) entry which is preliminary data.</text>
</comment>
<feature type="region of interest" description="Disordered" evidence="1">
    <location>
        <begin position="1"/>
        <end position="28"/>
    </location>
</feature>
<evidence type="ECO:0000313" key="2">
    <source>
        <dbReference type="EMBL" id="VEL13015.1"/>
    </source>
</evidence>
<reference evidence="2" key="1">
    <citation type="submission" date="2018-11" db="EMBL/GenBank/DDBJ databases">
        <authorList>
            <consortium name="Pathogen Informatics"/>
        </authorList>
    </citation>
    <scope>NUCLEOTIDE SEQUENCE</scope>
</reference>
<organism evidence="2 3">
    <name type="scientific">Protopolystoma xenopodis</name>
    <dbReference type="NCBI Taxonomy" id="117903"/>
    <lineage>
        <taxon>Eukaryota</taxon>
        <taxon>Metazoa</taxon>
        <taxon>Spiralia</taxon>
        <taxon>Lophotrochozoa</taxon>
        <taxon>Platyhelminthes</taxon>
        <taxon>Monogenea</taxon>
        <taxon>Polyopisthocotylea</taxon>
        <taxon>Polystomatidea</taxon>
        <taxon>Polystomatidae</taxon>
        <taxon>Protopolystoma</taxon>
    </lineage>
</organism>
<dbReference type="Proteomes" id="UP000784294">
    <property type="component" value="Unassembled WGS sequence"/>
</dbReference>
<gene>
    <name evidence="2" type="ORF">PXEA_LOCUS6455</name>
</gene>